<dbReference type="Gene3D" id="3.80.10.10">
    <property type="entry name" value="Ribonuclease Inhibitor"/>
    <property type="match status" value="4"/>
</dbReference>
<dbReference type="Proteomes" id="UP000813462">
    <property type="component" value="Unassembled WGS sequence"/>
</dbReference>
<dbReference type="FunFam" id="3.80.10.10:FF:000041">
    <property type="entry name" value="LRR receptor-like serine/threonine-protein kinase ERECTA"/>
    <property type="match status" value="1"/>
</dbReference>
<evidence type="ECO:0000256" key="8">
    <source>
        <dbReference type="ARBA" id="ARBA00022989"/>
    </source>
</evidence>
<dbReference type="PANTHER" id="PTHR48063">
    <property type="entry name" value="LRR RECEPTOR-LIKE KINASE"/>
    <property type="match status" value="1"/>
</dbReference>
<dbReference type="FunFam" id="3.80.10.10:FF:000383">
    <property type="entry name" value="Leucine-rich repeat receptor protein kinase EMS1"/>
    <property type="match status" value="1"/>
</dbReference>
<feature type="domain" description="Disease resistance R13L4/SHOC-2-like LRR" evidence="13">
    <location>
        <begin position="165"/>
        <end position="326"/>
    </location>
</feature>
<comment type="subcellular location">
    <subcellularLocation>
        <location evidence="1">Cell membrane</location>
        <topology evidence="1">Single-pass type I membrane protein</topology>
    </subcellularLocation>
</comment>
<keyword evidence="8 12" id="KW-1133">Transmembrane helix</keyword>
<evidence type="ECO:0000256" key="12">
    <source>
        <dbReference type="SAM" id="Phobius"/>
    </source>
</evidence>
<evidence type="ECO:0000256" key="2">
    <source>
        <dbReference type="ARBA" id="ARBA00009592"/>
    </source>
</evidence>
<dbReference type="AlphaFoldDB" id="A0A978VQD0"/>
<keyword evidence="3" id="KW-1003">Cell membrane</keyword>
<reference evidence="14" key="1">
    <citation type="journal article" date="2021" name="Front. Plant Sci.">
        <title>Chromosome-Scale Genome Assembly for Chinese Sour Jujube and Insights Into Its Genome Evolution and Domestication Signature.</title>
        <authorList>
            <person name="Shen L.-Y."/>
            <person name="Luo H."/>
            <person name="Wang X.-L."/>
            <person name="Wang X.-M."/>
            <person name="Qiu X.-J."/>
            <person name="Liu H."/>
            <person name="Zhou S.-S."/>
            <person name="Jia K.-H."/>
            <person name="Nie S."/>
            <person name="Bao Y.-T."/>
            <person name="Zhang R.-G."/>
            <person name="Yun Q.-Z."/>
            <person name="Chai Y.-H."/>
            <person name="Lu J.-Y."/>
            <person name="Li Y."/>
            <person name="Zhao S.-W."/>
            <person name="Mao J.-F."/>
            <person name="Jia S.-G."/>
            <person name="Mao Y.-M."/>
        </authorList>
    </citation>
    <scope>NUCLEOTIDE SEQUENCE</scope>
    <source>
        <strain evidence="14">AT0</strain>
        <tissue evidence="14">Leaf</tissue>
    </source>
</reference>
<accession>A0A978VQD0</accession>
<dbReference type="PRINTS" id="PR00019">
    <property type="entry name" value="LEURICHRPT"/>
</dbReference>
<dbReference type="InterPro" id="IPR032675">
    <property type="entry name" value="LRR_dom_sf"/>
</dbReference>
<keyword evidence="5 12" id="KW-0812">Transmembrane</keyword>
<keyword evidence="10" id="KW-0675">Receptor</keyword>
<organism evidence="14 15">
    <name type="scientific">Ziziphus jujuba var. spinosa</name>
    <dbReference type="NCBI Taxonomy" id="714518"/>
    <lineage>
        <taxon>Eukaryota</taxon>
        <taxon>Viridiplantae</taxon>
        <taxon>Streptophyta</taxon>
        <taxon>Embryophyta</taxon>
        <taxon>Tracheophyta</taxon>
        <taxon>Spermatophyta</taxon>
        <taxon>Magnoliopsida</taxon>
        <taxon>eudicotyledons</taxon>
        <taxon>Gunneridae</taxon>
        <taxon>Pentapetalae</taxon>
        <taxon>rosids</taxon>
        <taxon>fabids</taxon>
        <taxon>Rosales</taxon>
        <taxon>Rhamnaceae</taxon>
        <taxon>Paliureae</taxon>
        <taxon>Ziziphus</taxon>
    </lineage>
</organism>
<evidence type="ECO:0000256" key="6">
    <source>
        <dbReference type="ARBA" id="ARBA00022729"/>
    </source>
</evidence>
<dbReference type="Pfam" id="PF23598">
    <property type="entry name" value="LRR_14"/>
    <property type="match status" value="1"/>
</dbReference>
<feature type="transmembrane region" description="Helical" evidence="12">
    <location>
        <begin position="661"/>
        <end position="683"/>
    </location>
</feature>
<dbReference type="SMART" id="SM00369">
    <property type="entry name" value="LRR_TYP"/>
    <property type="match status" value="7"/>
</dbReference>
<keyword evidence="11" id="KW-0325">Glycoprotein</keyword>
<evidence type="ECO:0000313" key="15">
    <source>
        <dbReference type="Proteomes" id="UP000813462"/>
    </source>
</evidence>
<evidence type="ECO:0000256" key="3">
    <source>
        <dbReference type="ARBA" id="ARBA00022475"/>
    </source>
</evidence>
<dbReference type="PANTHER" id="PTHR48063:SF98">
    <property type="entry name" value="LRR RECEPTOR-LIKE SERINE_THREONINE-PROTEIN KINASE FLS2"/>
    <property type="match status" value="1"/>
</dbReference>
<keyword evidence="9 12" id="KW-0472">Membrane</keyword>
<dbReference type="FunFam" id="3.80.10.10:FF:000213">
    <property type="entry name" value="Tyrosine-sulfated glycopeptide receptor 1"/>
    <property type="match status" value="1"/>
</dbReference>
<dbReference type="SUPFAM" id="SSF52058">
    <property type="entry name" value="L domain-like"/>
    <property type="match status" value="1"/>
</dbReference>
<comment type="caution">
    <text evidence="14">The sequence shown here is derived from an EMBL/GenBank/DDBJ whole genome shotgun (WGS) entry which is preliminary data.</text>
</comment>
<evidence type="ECO:0000256" key="5">
    <source>
        <dbReference type="ARBA" id="ARBA00022692"/>
    </source>
</evidence>
<gene>
    <name evidence="14" type="ORF">FEM48_Zijuj03G0126600</name>
</gene>
<dbReference type="GO" id="GO:0005886">
    <property type="term" value="C:plasma membrane"/>
    <property type="evidence" value="ECO:0007669"/>
    <property type="project" value="UniProtKB-SubCell"/>
</dbReference>
<comment type="similarity">
    <text evidence="2">Belongs to the RLP family.</text>
</comment>
<evidence type="ECO:0000256" key="10">
    <source>
        <dbReference type="ARBA" id="ARBA00023170"/>
    </source>
</evidence>
<dbReference type="InterPro" id="IPR055414">
    <property type="entry name" value="LRR_R13L4/SHOC2-like"/>
</dbReference>
<evidence type="ECO:0000256" key="11">
    <source>
        <dbReference type="ARBA" id="ARBA00023180"/>
    </source>
</evidence>
<dbReference type="Pfam" id="PF13855">
    <property type="entry name" value="LRR_8"/>
    <property type="match status" value="2"/>
</dbReference>
<keyword evidence="6" id="KW-0732">Signal</keyword>
<protein>
    <recommendedName>
        <fullName evidence="13">Disease resistance R13L4/SHOC-2-like LRR domain-containing protein</fullName>
    </recommendedName>
</protein>
<dbReference type="EMBL" id="JAEACU010000003">
    <property type="protein sequence ID" value="KAH7537755.1"/>
    <property type="molecule type" value="Genomic_DNA"/>
</dbReference>
<sequence length="708" mass="79499">MPSTGHVHELHVSSLNFNSYYEYHVVLKYGLGGNINPSLLELKHLKHLDLSRNNFKGIPIPSFIGSIQSLIYLNLSFSGFGGIIPHQLGNLSSLCYLNFENYYGNDLKVENLQWISSLSSLQYLEMTGIILSKVHDWFQVINMLPSLEELHLSHCQLQHHFSPLSVINSTSLLVTLDLSYNYDLGPLMPMWLFSLTNLESLNLRDDNFKGPIPSGLTNLTHLKILDMSGNPFNSTFPPWMCGFKHLEYLDLSSTDLKGNIPSAIGNLSSLNTLRLSNSHLEGKLPNSLGSLCKLRELILYNNTLSGAVSEIFRRFRRCNIVALKKLDLSYNQLSGYVDLGNNLLFGKIPKCWMKWKHLEILNLQNNNLSGVIPSSMGYLTNLFWLQLRNNNLHGEFPLSLRKCRNLGVLDLSENKFIGKIPKSIWISLRWLVAINLRSNKFHGEIPLELCSLVGLQILDLSHNNFSGTIPRCFYNLSAMTTLHNSDYPSLTILSFGDIYGLMAEVTVVTKGREVEYSSVLKFVKSMDLSSNNLSGEIPVELTSLQLQTLNLSNNHLVGKVPSKIGNMRWLESLDLSKNQLSGTIPPSISSLTFLSYLNLSYNNFTGSIPTSTQLQSFNESSFIGNQLCGPPLQQNCSVSDPAIPHGDKQGDDEDSLQKENYLYLSLGLGFAFGFWGVLASLLFNVPWNMAFCAFLDRIVLRLYGARLY</sequence>
<keyword evidence="4" id="KW-0433">Leucine-rich repeat</keyword>
<evidence type="ECO:0000256" key="4">
    <source>
        <dbReference type="ARBA" id="ARBA00022614"/>
    </source>
</evidence>
<dbReference type="InterPro" id="IPR001611">
    <property type="entry name" value="Leu-rich_rpt"/>
</dbReference>
<keyword evidence="7" id="KW-0677">Repeat</keyword>
<dbReference type="Pfam" id="PF00560">
    <property type="entry name" value="LRR_1"/>
    <property type="match status" value="5"/>
</dbReference>
<evidence type="ECO:0000259" key="13">
    <source>
        <dbReference type="Pfam" id="PF23598"/>
    </source>
</evidence>
<proteinExistence type="inferred from homology"/>
<evidence type="ECO:0000313" key="14">
    <source>
        <dbReference type="EMBL" id="KAH7537755.1"/>
    </source>
</evidence>
<dbReference type="InterPro" id="IPR046956">
    <property type="entry name" value="RLP23-like"/>
</dbReference>
<evidence type="ECO:0000256" key="9">
    <source>
        <dbReference type="ARBA" id="ARBA00023136"/>
    </source>
</evidence>
<dbReference type="InterPro" id="IPR003591">
    <property type="entry name" value="Leu-rich_rpt_typical-subtyp"/>
</dbReference>
<evidence type="ECO:0000256" key="1">
    <source>
        <dbReference type="ARBA" id="ARBA00004251"/>
    </source>
</evidence>
<name>A0A978VQD0_ZIZJJ</name>
<dbReference type="SUPFAM" id="SSF52047">
    <property type="entry name" value="RNI-like"/>
    <property type="match status" value="1"/>
</dbReference>
<evidence type="ECO:0000256" key="7">
    <source>
        <dbReference type="ARBA" id="ARBA00022737"/>
    </source>
</evidence>